<feature type="transmembrane region" description="Helical" evidence="1">
    <location>
        <begin position="143"/>
        <end position="163"/>
    </location>
</feature>
<evidence type="ECO:0000256" key="1">
    <source>
        <dbReference type="SAM" id="Phobius"/>
    </source>
</evidence>
<gene>
    <name evidence="2" type="ORF">P4H66_22430</name>
</gene>
<accession>A0ABU6GS73</accession>
<dbReference type="Pfam" id="PF22564">
    <property type="entry name" value="HAAS"/>
    <property type="match status" value="1"/>
</dbReference>
<dbReference type="EMBL" id="JARLKZ010000016">
    <property type="protein sequence ID" value="MEC0242574.1"/>
    <property type="molecule type" value="Genomic_DNA"/>
</dbReference>
<dbReference type="RefSeq" id="WP_326090345.1">
    <property type="nucleotide sequence ID" value="NZ_JARLKZ010000016.1"/>
</dbReference>
<evidence type="ECO:0000313" key="3">
    <source>
        <dbReference type="Proteomes" id="UP001344632"/>
    </source>
</evidence>
<feature type="transmembrane region" description="Helical" evidence="1">
    <location>
        <begin position="80"/>
        <end position="102"/>
    </location>
</feature>
<dbReference type="Proteomes" id="UP001344632">
    <property type="component" value="Unassembled WGS sequence"/>
</dbReference>
<keyword evidence="1" id="KW-0472">Membrane</keyword>
<evidence type="ECO:0000313" key="2">
    <source>
        <dbReference type="EMBL" id="MEC0242574.1"/>
    </source>
</evidence>
<reference evidence="2 3" key="1">
    <citation type="submission" date="2023-03" db="EMBL/GenBank/DDBJ databases">
        <title>Bacillus Genome Sequencing.</title>
        <authorList>
            <person name="Dunlap C."/>
        </authorList>
    </citation>
    <scope>NUCLEOTIDE SEQUENCE [LARGE SCALE GENOMIC DNA]</scope>
    <source>
        <strain evidence="2 3">BD-525</strain>
    </source>
</reference>
<proteinExistence type="predicted"/>
<comment type="caution">
    <text evidence="2">The sequence shown here is derived from an EMBL/GenBank/DDBJ whole genome shotgun (WGS) entry which is preliminary data.</text>
</comment>
<feature type="transmembrane region" description="Helical" evidence="1">
    <location>
        <begin position="108"/>
        <end position="131"/>
    </location>
</feature>
<keyword evidence="3" id="KW-1185">Reference proteome</keyword>
<organism evidence="2 3">
    <name type="scientific">Paenibacillus dokdonensis</name>
    <dbReference type="NCBI Taxonomy" id="2567944"/>
    <lineage>
        <taxon>Bacteria</taxon>
        <taxon>Bacillati</taxon>
        <taxon>Bacillota</taxon>
        <taxon>Bacilli</taxon>
        <taxon>Bacillales</taxon>
        <taxon>Paenibacillaceae</taxon>
        <taxon>Paenibacillus</taxon>
    </lineage>
</organism>
<sequence length="189" mass="20918">MISSYGRSYLEKLNQYLEKMPDAERLDAVMEIESHITEGIANGQSETVILSRLGDPRKLARAYRSEHMAGLNHVKSFKDVLSMIGFYCTTGLLSIMVIPILATVAYGFGFSTILIILGGILRTFGATWITMNLGPGMEIPAEYSMVFSVVLGAIVGGIAYFSWKGLKKYLAFLSEQYRRSLPGSHKIGY</sequence>
<keyword evidence="1" id="KW-1133">Transmembrane helix</keyword>
<protein>
    <submittedName>
        <fullName evidence="2">DUF1700 domain-containing protein</fullName>
    </submittedName>
</protein>
<name>A0ABU6GS73_9BACL</name>
<keyword evidence="1" id="KW-0812">Transmembrane</keyword>